<protein>
    <submittedName>
        <fullName evidence="2">DUF935 domain-containing protein</fullName>
    </submittedName>
</protein>
<dbReference type="AlphaFoldDB" id="A0A9X2KUH1"/>
<feature type="region of interest" description="Disordered" evidence="1">
    <location>
        <begin position="426"/>
        <end position="448"/>
    </location>
</feature>
<sequence>MRPDLLSREIAGPDSIGVRNIVSGHPAQGLTPQRLASILRSAEQGNAVSYLELAEEMEEKDLHYLSVLGTRKRQVSQLPVEVIAAGEDAEAKADAQLVRDWLDRDMLQPELFNILDAVGKGFSATEIVWEFTADAWLPARLKWRDPRFFEFDRVDGQTLMLRDFATPEPLPAAKFIVHVHPAKSGLPIRGGLARAVAWSYMFKNYAIKDWVAFLETYGMPLRIGRYDNGESEANIAKLMAALADLGSDAAAVFPKTMQVDFVDGKAGTAPADLWLAKANFCDSQVSKAVLGQTGTTDTKPGGIGDGGNKVHDGVRKDIETADAVLIAATLNDQLVKPIVMLNRGVRRRYPRIRIGRPNPIDVKALTDAVTALVPLGAEIDADAIIDRAGLPKPKPGGRILRPAPVGAPEALTGKISPRLAPTALLAPSLPSESGMGRRSERAATADAADRVDRDAVDVAADDALDDWERLMAPVLDPVREVFDRATSLEGLRDQIASALDGMSVDQIVERLSQAAFAARTAGDIAGRGVA</sequence>
<accession>A0A9X2KUH1</accession>
<organism evidence="2 3">
    <name type="scientific">Sphingomonas liriopis</name>
    <dbReference type="NCBI Taxonomy" id="2949094"/>
    <lineage>
        <taxon>Bacteria</taxon>
        <taxon>Pseudomonadati</taxon>
        <taxon>Pseudomonadota</taxon>
        <taxon>Alphaproteobacteria</taxon>
        <taxon>Sphingomonadales</taxon>
        <taxon>Sphingomonadaceae</taxon>
        <taxon>Sphingomonas</taxon>
    </lineage>
</organism>
<dbReference type="EMBL" id="JAMLDY010000018">
    <property type="protein sequence ID" value="MCP3735973.1"/>
    <property type="molecule type" value="Genomic_DNA"/>
</dbReference>
<proteinExistence type="predicted"/>
<dbReference type="RefSeq" id="WP_254289970.1">
    <property type="nucleotide sequence ID" value="NZ_JAMLDY010000018.1"/>
</dbReference>
<evidence type="ECO:0000256" key="1">
    <source>
        <dbReference type="SAM" id="MobiDB-lite"/>
    </source>
</evidence>
<dbReference type="Pfam" id="PF06074">
    <property type="entry name" value="Portal_Mu"/>
    <property type="match status" value="1"/>
</dbReference>
<gene>
    <name evidence="2" type="ORF">M9979_13955</name>
</gene>
<reference evidence="2" key="1">
    <citation type="submission" date="2022-05" db="EMBL/GenBank/DDBJ databases">
        <title>Sphingomonas sp. strain RP10 Genome sequencing and assembly.</title>
        <authorList>
            <person name="Kim I."/>
        </authorList>
    </citation>
    <scope>NUCLEOTIDE SEQUENCE</scope>
    <source>
        <strain evidence="2">RP10</strain>
    </source>
</reference>
<dbReference type="InterPro" id="IPR009279">
    <property type="entry name" value="Portal_Mu"/>
</dbReference>
<feature type="compositionally biased region" description="Basic and acidic residues" evidence="1">
    <location>
        <begin position="435"/>
        <end position="448"/>
    </location>
</feature>
<evidence type="ECO:0000313" key="2">
    <source>
        <dbReference type="EMBL" id="MCP3735973.1"/>
    </source>
</evidence>
<keyword evidence="3" id="KW-1185">Reference proteome</keyword>
<dbReference type="Proteomes" id="UP001139486">
    <property type="component" value="Unassembled WGS sequence"/>
</dbReference>
<name>A0A9X2KUH1_9SPHN</name>
<comment type="caution">
    <text evidence="2">The sequence shown here is derived from an EMBL/GenBank/DDBJ whole genome shotgun (WGS) entry which is preliminary data.</text>
</comment>
<evidence type="ECO:0000313" key="3">
    <source>
        <dbReference type="Proteomes" id="UP001139486"/>
    </source>
</evidence>